<evidence type="ECO:0000256" key="7">
    <source>
        <dbReference type="ARBA" id="ARBA00023136"/>
    </source>
</evidence>
<dbReference type="InterPro" id="IPR003804">
    <property type="entry name" value="Lactate_perm"/>
</dbReference>
<feature type="transmembrane region" description="Helical" evidence="8">
    <location>
        <begin position="36"/>
        <end position="56"/>
    </location>
</feature>
<evidence type="ECO:0000313" key="9">
    <source>
        <dbReference type="EMBL" id="QDT32393.1"/>
    </source>
</evidence>
<evidence type="ECO:0000256" key="4">
    <source>
        <dbReference type="ARBA" id="ARBA00022475"/>
    </source>
</evidence>
<feature type="transmembrane region" description="Helical" evidence="8">
    <location>
        <begin position="454"/>
        <end position="477"/>
    </location>
</feature>
<dbReference type="KEGG" id="tpol:Mal48_16390"/>
<feature type="transmembrane region" description="Helical" evidence="8">
    <location>
        <begin position="548"/>
        <end position="571"/>
    </location>
</feature>
<evidence type="ECO:0000256" key="6">
    <source>
        <dbReference type="ARBA" id="ARBA00022989"/>
    </source>
</evidence>
<dbReference type="AlphaFoldDB" id="A0A517QL92"/>
<feature type="transmembrane region" description="Helical" evidence="8">
    <location>
        <begin position="380"/>
        <end position="401"/>
    </location>
</feature>
<evidence type="ECO:0000313" key="10">
    <source>
        <dbReference type="Proteomes" id="UP000315724"/>
    </source>
</evidence>
<evidence type="ECO:0000256" key="1">
    <source>
        <dbReference type="ARBA" id="ARBA00004651"/>
    </source>
</evidence>
<feature type="transmembrane region" description="Helical" evidence="8">
    <location>
        <begin position="267"/>
        <end position="285"/>
    </location>
</feature>
<feature type="transmembrane region" description="Helical" evidence="8">
    <location>
        <begin position="327"/>
        <end position="347"/>
    </location>
</feature>
<organism evidence="9 10">
    <name type="scientific">Thalassoglobus polymorphus</name>
    <dbReference type="NCBI Taxonomy" id="2527994"/>
    <lineage>
        <taxon>Bacteria</taxon>
        <taxon>Pseudomonadati</taxon>
        <taxon>Planctomycetota</taxon>
        <taxon>Planctomycetia</taxon>
        <taxon>Planctomycetales</taxon>
        <taxon>Planctomycetaceae</taxon>
        <taxon>Thalassoglobus</taxon>
    </lineage>
</organism>
<comment type="similarity">
    <text evidence="2 8">Belongs to the lactate permease family.</text>
</comment>
<dbReference type="GO" id="GO:0005886">
    <property type="term" value="C:plasma membrane"/>
    <property type="evidence" value="ECO:0007669"/>
    <property type="project" value="UniProtKB-SubCell"/>
</dbReference>
<gene>
    <name evidence="9" type="primary">lldP</name>
    <name evidence="9" type="ORF">Mal48_16390</name>
</gene>
<evidence type="ECO:0000256" key="2">
    <source>
        <dbReference type="ARBA" id="ARBA00010100"/>
    </source>
</evidence>
<evidence type="ECO:0000256" key="8">
    <source>
        <dbReference type="RuleBase" id="RU365092"/>
    </source>
</evidence>
<keyword evidence="3 8" id="KW-0813">Transport</keyword>
<comment type="function">
    <text evidence="8">Uptake of L-lactate across the membrane. Can also transport D-lactate and glycolate.</text>
</comment>
<dbReference type="OrthoDB" id="9761056at2"/>
<name>A0A517QL92_9PLAN</name>
<feature type="transmembrane region" description="Helical" evidence="8">
    <location>
        <begin position="203"/>
        <end position="225"/>
    </location>
</feature>
<dbReference type="RefSeq" id="WP_145197611.1">
    <property type="nucleotide sequence ID" value="NZ_CP036267.1"/>
</dbReference>
<keyword evidence="10" id="KW-1185">Reference proteome</keyword>
<feature type="transmembrane region" description="Helical" evidence="8">
    <location>
        <begin position="6"/>
        <end position="24"/>
    </location>
</feature>
<dbReference type="GO" id="GO:0015295">
    <property type="term" value="F:solute:proton symporter activity"/>
    <property type="evidence" value="ECO:0007669"/>
    <property type="project" value="TreeGrafter"/>
</dbReference>
<keyword evidence="5 8" id="KW-0812">Transmembrane</keyword>
<keyword evidence="6 8" id="KW-1133">Transmembrane helix</keyword>
<feature type="transmembrane region" description="Helical" evidence="8">
    <location>
        <begin position="62"/>
        <end position="82"/>
    </location>
</feature>
<feature type="transmembrane region" description="Helical" evidence="8">
    <location>
        <begin position="237"/>
        <end position="261"/>
    </location>
</feature>
<feature type="transmembrane region" description="Helical" evidence="8">
    <location>
        <begin position="413"/>
        <end position="434"/>
    </location>
</feature>
<dbReference type="EMBL" id="CP036267">
    <property type="protein sequence ID" value="QDT32393.1"/>
    <property type="molecule type" value="Genomic_DNA"/>
</dbReference>
<protein>
    <recommendedName>
        <fullName evidence="8">L-lactate permease</fullName>
    </recommendedName>
</protein>
<dbReference type="NCBIfam" id="TIGR00795">
    <property type="entry name" value="lctP"/>
    <property type="match status" value="1"/>
</dbReference>
<evidence type="ECO:0000256" key="3">
    <source>
        <dbReference type="ARBA" id="ARBA00022448"/>
    </source>
</evidence>
<reference evidence="9 10" key="1">
    <citation type="submission" date="2019-02" db="EMBL/GenBank/DDBJ databases">
        <title>Deep-cultivation of Planctomycetes and their phenomic and genomic characterization uncovers novel biology.</title>
        <authorList>
            <person name="Wiegand S."/>
            <person name="Jogler M."/>
            <person name="Boedeker C."/>
            <person name="Pinto D."/>
            <person name="Vollmers J."/>
            <person name="Rivas-Marin E."/>
            <person name="Kohn T."/>
            <person name="Peeters S.H."/>
            <person name="Heuer A."/>
            <person name="Rast P."/>
            <person name="Oberbeckmann S."/>
            <person name="Bunk B."/>
            <person name="Jeske O."/>
            <person name="Meyerdierks A."/>
            <person name="Storesund J.E."/>
            <person name="Kallscheuer N."/>
            <person name="Luecker S."/>
            <person name="Lage O.M."/>
            <person name="Pohl T."/>
            <person name="Merkel B.J."/>
            <person name="Hornburger P."/>
            <person name="Mueller R.-W."/>
            <person name="Bruemmer F."/>
            <person name="Labrenz M."/>
            <person name="Spormann A.M."/>
            <person name="Op den Camp H."/>
            <person name="Overmann J."/>
            <person name="Amann R."/>
            <person name="Jetten M.S.M."/>
            <person name="Mascher T."/>
            <person name="Medema M.H."/>
            <person name="Devos D.P."/>
            <person name="Kaster A.-K."/>
            <person name="Ovreas L."/>
            <person name="Rohde M."/>
            <person name="Galperin M.Y."/>
            <person name="Jogler C."/>
        </authorList>
    </citation>
    <scope>NUCLEOTIDE SEQUENCE [LARGE SCALE GENOMIC DNA]</scope>
    <source>
        <strain evidence="9 10">Mal48</strain>
    </source>
</reference>
<dbReference type="PANTHER" id="PTHR30003">
    <property type="entry name" value="L-LACTATE PERMEASE"/>
    <property type="match status" value="1"/>
</dbReference>
<dbReference type="PANTHER" id="PTHR30003:SF0">
    <property type="entry name" value="GLYCOLATE PERMEASE GLCA-RELATED"/>
    <property type="match status" value="1"/>
</dbReference>
<dbReference type="Proteomes" id="UP000315724">
    <property type="component" value="Chromosome"/>
</dbReference>
<dbReference type="Pfam" id="PF02652">
    <property type="entry name" value="Lactate_perm"/>
    <property type="match status" value="1"/>
</dbReference>
<dbReference type="GO" id="GO:0015129">
    <property type="term" value="F:lactate transmembrane transporter activity"/>
    <property type="evidence" value="ECO:0007669"/>
    <property type="project" value="UniProtKB-UniRule"/>
</dbReference>
<proteinExistence type="inferred from homology"/>
<sequence length="572" mass="60653">MPELLLALLSLMPILVVGVFLVGLRWPASRAMPLSYLTAVVLALFVWNVSLAQVAAASVKGAVIAVTLLYIIFGAILLLNVLREGGALQRIRQTFTDISPDRRVQAIIIGWLFGSFIEGSAGFGTPAAVAVPLMVGLGFPPLAAVMVGMIIQSTPVSFGAVGTPILIGVKGSLEGSSEVMAYFESMGISTLDDGLRMIGFRVALIHASVGILIPLFVVCMLTRFFGEKKSWKEGLAVWPFAIFAALAMIVPYVIVACLLGPEFPSLLGGLIGLSIVVFAGQRGFLVPKGDAIWGFPEPSHWPDDWRGRMILKVNTTRTMSLMRAWSPYFLVAILLVLTRVPSLPGFAGESGNGLKDFVRSVVLSKENLFGTHISLKAEPLYIPGAVFVFVSLISIPLFRMTGQQAKNAFADSVKTISLASVALLFAVPMVQVFLNSDGGASGYETMPFVLANAIANVAGGTWPMFAPLIGGMGAAVAGSNTNSNMMFSLFQFGVGQRVGYDPGWIIALQAVGGAAGNMICVHNVVAASAVVGLAGREGEIIRRTAIPFCYYVLTAGLIGTWIVTVLSYQIVV</sequence>
<evidence type="ECO:0000256" key="5">
    <source>
        <dbReference type="ARBA" id="ARBA00022692"/>
    </source>
</evidence>
<comment type="subcellular location">
    <subcellularLocation>
        <location evidence="1 8">Cell membrane</location>
        <topology evidence="1 8">Multi-pass membrane protein</topology>
    </subcellularLocation>
</comment>
<keyword evidence="4 8" id="KW-1003">Cell membrane</keyword>
<keyword evidence="7 8" id="KW-0472">Membrane</keyword>
<accession>A0A517QL92</accession>
<feature type="transmembrane region" description="Helical" evidence="8">
    <location>
        <begin position="129"/>
        <end position="151"/>
    </location>
</feature>